<dbReference type="EMBL" id="OUNR01000021">
    <property type="protein sequence ID" value="SPP66730.1"/>
    <property type="molecule type" value="Genomic_DNA"/>
</dbReference>
<gene>
    <name evidence="9" type="primary">glnEb</name>
    <name evidence="9" type="ORF">NITLEN_80158</name>
</gene>
<dbReference type="InterPro" id="IPR013546">
    <property type="entry name" value="PII_UdlTrfase/GS_AdlTrfase"/>
</dbReference>
<proteinExistence type="predicted"/>
<reference evidence="10" key="1">
    <citation type="submission" date="2018-04" db="EMBL/GenBank/DDBJ databases">
        <authorList>
            <person name="Lucker S."/>
            <person name="Sakoula D."/>
        </authorList>
    </citation>
    <scope>NUCLEOTIDE SEQUENCE [LARGE SCALE GENOMIC DNA]</scope>
</reference>
<dbReference type="Pfam" id="PF03710">
    <property type="entry name" value="GlnE"/>
    <property type="match status" value="1"/>
</dbReference>
<dbReference type="PANTHER" id="PTHR30621:SF0">
    <property type="entry name" value="BIFUNCTIONAL GLUTAMINE SYNTHETASE ADENYLYLTRANSFERASE_ADENYLYL-REMOVING ENZYME"/>
    <property type="match status" value="1"/>
</dbReference>
<evidence type="ECO:0000313" key="10">
    <source>
        <dbReference type="Proteomes" id="UP000248168"/>
    </source>
</evidence>
<evidence type="ECO:0000259" key="7">
    <source>
        <dbReference type="Pfam" id="PF03710"/>
    </source>
</evidence>
<evidence type="ECO:0000259" key="8">
    <source>
        <dbReference type="Pfam" id="PF08335"/>
    </source>
</evidence>
<keyword evidence="9" id="KW-0436">Ligase</keyword>
<evidence type="ECO:0000256" key="4">
    <source>
        <dbReference type="ARBA" id="ARBA00022840"/>
    </source>
</evidence>
<dbReference type="Gene3D" id="1.20.120.330">
    <property type="entry name" value="Nucleotidyltransferases domain 2"/>
    <property type="match status" value="1"/>
</dbReference>
<evidence type="ECO:0000256" key="5">
    <source>
        <dbReference type="ARBA" id="ARBA00022842"/>
    </source>
</evidence>
<dbReference type="OrthoDB" id="9759366at2"/>
<dbReference type="InterPro" id="IPR023057">
    <property type="entry name" value="GlnE"/>
</dbReference>
<evidence type="ECO:0000256" key="1">
    <source>
        <dbReference type="ARBA" id="ARBA00022679"/>
    </source>
</evidence>
<dbReference type="GO" id="GO:0005829">
    <property type="term" value="C:cytosol"/>
    <property type="evidence" value="ECO:0007669"/>
    <property type="project" value="TreeGrafter"/>
</dbReference>
<evidence type="ECO:0000256" key="6">
    <source>
        <dbReference type="ARBA" id="ARBA00023268"/>
    </source>
</evidence>
<keyword evidence="1 9" id="KW-0808">Transferase</keyword>
<keyword evidence="5" id="KW-0460">Magnesium</keyword>
<dbReference type="SUPFAM" id="SSF81593">
    <property type="entry name" value="Nucleotidyltransferase substrate binding subunit/domain"/>
    <property type="match status" value="1"/>
</dbReference>
<keyword evidence="6" id="KW-0511">Multifunctional enzyme</keyword>
<evidence type="ECO:0000313" key="9">
    <source>
        <dbReference type="EMBL" id="SPP66730.1"/>
    </source>
</evidence>
<dbReference type="SUPFAM" id="SSF81301">
    <property type="entry name" value="Nucleotidyltransferase"/>
    <property type="match status" value="1"/>
</dbReference>
<organism evidence="9 10">
    <name type="scientific">Nitrospira lenta</name>
    <dbReference type="NCBI Taxonomy" id="1436998"/>
    <lineage>
        <taxon>Bacteria</taxon>
        <taxon>Pseudomonadati</taxon>
        <taxon>Nitrospirota</taxon>
        <taxon>Nitrospiria</taxon>
        <taxon>Nitrospirales</taxon>
        <taxon>Nitrospiraceae</taxon>
        <taxon>Nitrospira</taxon>
    </lineage>
</organism>
<dbReference type="GO" id="GO:0005524">
    <property type="term" value="F:ATP binding"/>
    <property type="evidence" value="ECO:0007669"/>
    <property type="project" value="UniProtKB-KW"/>
</dbReference>
<feature type="domain" description="PII-uridylyltransferase/Glutamine-synthetase adenylyltransferase" evidence="8">
    <location>
        <begin position="412"/>
        <end position="548"/>
    </location>
</feature>
<dbReference type="InterPro" id="IPR005190">
    <property type="entry name" value="GlnE_rpt_dom"/>
</dbReference>
<dbReference type="Pfam" id="PF08335">
    <property type="entry name" value="GlnD_UR_UTase"/>
    <property type="match status" value="1"/>
</dbReference>
<protein>
    <submittedName>
        <fullName evidence="9">(Glutamate-ammonia-ligase) adenylyltransferase, subunit B</fullName>
        <ecNumber evidence="9">2.7.7.42</ecNumber>
    </submittedName>
</protein>
<keyword evidence="10" id="KW-1185">Reference proteome</keyword>
<evidence type="ECO:0000256" key="3">
    <source>
        <dbReference type="ARBA" id="ARBA00022741"/>
    </source>
</evidence>
<dbReference type="GO" id="GO:0008882">
    <property type="term" value="F:[glutamate-ammonia-ligase] adenylyltransferase activity"/>
    <property type="evidence" value="ECO:0007669"/>
    <property type="project" value="UniProtKB-EC"/>
</dbReference>
<dbReference type="Gene3D" id="3.30.460.10">
    <property type="entry name" value="Beta Polymerase, domain 2"/>
    <property type="match status" value="1"/>
</dbReference>
<accession>A0A330LCC2</accession>
<dbReference type="InterPro" id="IPR043519">
    <property type="entry name" value="NT_sf"/>
</dbReference>
<dbReference type="InParanoid" id="A0A330LCC2"/>
<dbReference type="EC" id="2.7.7.42" evidence="9"/>
<name>A0A330LCC2_9BACT</name>
<keyword evidence="3" id="KW-0547">Nucleotide-binding</keyword>
<dbReference type="Proteomes" id="UP000248168">
    <property type="component" value="Unassembled WGS sequence"/>
</dbReference>
<dbReference type="GO" id="GO:0000820">
    <property type="term" value="P:regulation of glutamine family amino acid metabolic process"/>
    <property type="evidence" value="ECO:0007669"/>
    <property type="project" value="TreeGrafter"/>
</dbReference>
<dbReference type="CDD" id="cd05401">
    <property type="entry name" value="NT_GlnE_GlnD_like"/>
    <property type="match status" value="1"/>
</dbReference>
<dbReference type="AlphaFoldDB" id="A0A330LCC2"/>
<feature type="domain" description="Glutamate-ammonia ligase adenylyltransferase repeated" evidence="7">
    <location>
        <begin position="115"/>
        <end position="376"/>
    </location>
</feature>
<dbReference type="PANTHER" id="PTHR30621">
    <property type="entry name" value="GLUTAMINE SYNTHETASE ADENYLYLTRANSFERASE"/>
    <property type="match status" value="1"/>
</dbReference>
<keyword evidence="4" id="KW-0067">ATP-binding</keyword>
<evidence type="ECO:0000256" key="2">
    <source>
        <dbReference type="ARBA" id="ARBA00022695"/>
    </source>
</evidence>
<dbReference type="GO" id="GO:0016874">
    <property type="term" value="F:ligase activity"/>
    <property type="evidence" value="ECO:0007669"/>
    <property type="project" value="UniProtKB-KW"/>
</dbReference>
<sequence>MAPSKSVQGAVLSISGKPDPRPVLLAAERDPQQIGAILTAYGLHDIDQADRNLQAMAGDPHHRRQLAEILPILLDAISRTADPDQALNHWERLLGEVTRSSFLDYLRSSPRMLDLLCTIFGNSDALAFTVIRDPMLVYWLSEDAVLSKPPARKELESALHKSLAHLTVKEMKLEALRRFRRREMLRIGVRDLLRLSPVPETTGSLSDLASLLIHAAYEIVDADLRQQYGVPMHKTKQGRWVETGFAVMGMGKLGGHELNYSSDVDLIYVYASHDGETKAPRGRQTMKPGAVGISNEEYFEILSRELTKALVEQTREGYVFRVDLRLRAEGSVGQLARSLDDYQKYYATRGVVWERLALLKAWPVAGSMEVGLAFLKMVKPFIFGPPKDKIDLSGALAIVQDVRGVKDMIDAKMADRGHERRNVKLGIGGIREIEFLVQTVQVIAGKKVAGLLDRGTLGALNRFVRYKLISTQERDDLTAAYVFLRDVEHKLQMVQDFQTHALPETAEELERCAIRGGYGTDDRAQSVARFRADHERYTGLVNRFFRAFYYDAKTSPVLKATMRLVTSAK</sequence>
<dbReference type="Gene3D" id="1.20.120.1510">
    <property type="match status" value="1"/>
</dbReference>
<keyword evidence="2 9" id="KW-0548">Nucleotidyltransferase</keyword>